<evidence type="ECO:0000256" key="2">
    <source>
        <dbReference type="ARBA" id="ARBA00022771"/>
    </source>
</evidence>
<keyword evidence="1" id="KW-0479">Metal-binding</keyword>
<dbReference type="Pfam" id="PF13696">
    <property type="entry name" value="zf-CCHC_2"/>
    <property type="match status" value="1"/>
</dbReference>
<dbReference type="AlphaFoldDB" id="A0A914I4A7"/>
<dbReference type="SUPFAM" id="SSF57756">
    <property type="entry name" value="Retrovirus zinc finger-like domains"/>
    <property type="match status" value="1"/>
</dbReference>
<dbReference type="GO" id="GO:0003676">
    <property type="term" value="F:nucleic acid binding"/>
    <property type="evidence" value="ECO:0007669"/>
    <property type="project" value="InterPro"/>
</dbReference>
<protein>
    <submittedName>
        <fullName evidence="8">CCHC-type domain-containing protein</fullName>
    </submittedName>
</protein>
<name>A0A914I4A7_GLORO</name>
<keyword evidence="2 4" id="KW-0863">Zinc-finger</keyword>
<feature type="region of interest" description="Disordered" evidence="5">
    <location>
        <begin position="233"/>
        <end position="269"/>
    </location>
</feature>
<reference evidence="8" key="1">
    <citation type="submission" date="2022-11" db="UniProtKB">
        <authorList>
            <consortium name="WormBaseParasite"/>
        </authorList>
    </citation>
    <scope>IDENTIFICATION</scope>
</reference>
<evidence type="ECO:0000259" key="6">
    <source>
        <dbReference type="PROSITE" id="PS50158"/>
    </source>
</evidence>
<dbReference type="GO" id="GO:0019899">
    <property type="term" value="F:enzyme binding"/>
    <property type="evidence" value="ECO:0007669"/>
    <property type="project" value="UniProtKB-ARBA"/>
</dbReference>
<evidence type="ECO:0000256" key="4">
    <source>
        <dbReference type="PROSITE-ProRule" id="PRU00047"/>
    </source>
</evidence>
<keyword evidence="7" id="KW-1185">Reference proteome</keyword>
<dbReference type="InterPro" id="IPR027377">
    <property type="entry name" value="ZAR1/RTP1-5-like_Znf-3CxxC"/>
</dbReference>
<dbReference type="InterPro" id="IPR036875">
    <property type="entry name" value="Znf_CCHC_sf"/>
</dbReference>
<feature type="domain" description="CCHC-type" evidence="6">
    <location>
        <begin position="311"/>
        <end position="325"/>
    </location>
</feature>
<evidence type="ECO:0000313" key="8">
    <source>
        <dbReference type="WBParaSite" id="Gr19_v10_g7177.t1"/>
    </source>
</evidence>
<proteinExistence type="predicted"/>
<evidence type="ECO:0000256" key="5">
    <source>
        <dbReference type="SAM" id="MobiDB-lite"/>
    </source>
</evidence>
<dbReference type="SMART" id="SM01328">
    <property type="entry name" value="zf-3CxxC"/>
    <property type="match status" value="1"/>
</dbReference>
<dbReference type="Pfam" id="PF17180">
    <property type="entry name" value="Zn_ribbon_3CxxC_2"/>
    <property type="match status" value="1"/>
</dbReference>
<dbReference type="InterPro" id="IPR033446">
    <property type="entry name" value="ZCCHC24_Znf-3CxxC"/>
</dbReference>
<dbReference type="GO" id="GO:0008270">
    <property type="term" value="F:zinc ion binding"/>
    <property type="evidence" value="ECO:0007669"/>
    <property type="project" value="UniProtKB-KW"/>
</dbReference>
<feature type="compositionally biased region" description="Low complexity" evidence="5">
    <location>
        <begin position="248"/>
        <end position="262"/>
    </location>
</feature>
<dbReference type="InterPro" id="IPR025829">
    <property type="entry name" value="Zn_knuckle_CX2CX3GHX4C"/>
</dbReference>
<dbReference type="Proteomes" id="UP000887572">
    <property type="component" value="Unplaced"/>
</dbReference>
<dbReference type="WBParaSite" id="Gr19_v10_g7177.t1">
    <property type="protein sequence ID" value="Gr19_v10_g7177.t1"/>
    <property type="gene ID" value="Gr19_v10_g7177"/>
</dbReference>
<accession>A0A914I4A7</accession>
<organism evidence="7 8">
    <name type="scientific">Globodera rostochiensis</name>
    <name type="common">Golden nematode worm</name>
    <name type="synonym">Heterodera rostochiensis</name>
    <dbReference type="NCBI Taxonomy" id="31243"/>
    <lineage>
        <taxon>Eukaryota</taxon>
        <taxon>Metazoa</taxon>
        <taxon>Ecdysozoa</taxon>
        <taxon>Nematoda</taxon>
        <taxon>Chromadorea</taxon>
        <taxon>Rhabditida</taxon>
        <taxon>Tylenchina</taxon>
        <taxon>Tylenchomorpha</taxon>
        <taxon>Tylenchoidea</taxon>
        <taxon>Heteroderidae</taxon>
        <taxon>Heteroderinae</taxon>
        <taxon>Globodera</taxon>
    </lineage>
</organism>
<sequence length="459" mass="49716">MFDYDRELNIAQQLAEKTDDNAIVHGLEGLLRRCSSPNNGFHQLGQFRQKSASVGSDHLYSTQFLSKRPPHHLFDGLKNSFASNGTSLDMQNTFRRLSGGSAGTLADAYECDTSSGYGSLLGTPLASPAMSSAQFHAAQLQKMFMDPGISEEEEIALDKQDMASFSHAHHFVEPDLSPPPQTLSAVQRRRMATMPAIGIAKAPAPPPHPTLLMTNTTTAHNNGSTATLLKATTTTTGTNKNSNKRKTSLNTTVGQNNSNNTNNGGGAGITTGPPSAEQIVPTEDGFDFREIKEFTQLLHSPRRVPPPRYICHICYQPGHYISDCPARFNSPYEELTPYQGRKKCYGEFQCEQCKRKWTSQNSVANEAQSCIKCHVPVFPHKQLPVDKAVALGLVKLQRLPVTNIGSSSSTENLFEQGSVGLFLDESSGNSFIGTSDSSSSSPSLTPPMMAATATASLMI</sequence>
<dbReference type="InterPro" id="IPR001878">
    <property type="entry name" value="Znf_CCHC"/>
</dbReference>
<dbReference type="Gene3D" id="4.10.60.10">
    <property type="entry name" value="Zinc finger, CCHC-type"/>
    <property type="match status" value="1"/>
</dbReference>
<evidence type="ECO:0000313" key="7">
    <source>
        <dbReference type="Proteomes" id="UP000887572"/>
    </source>
</evidence>
<evidence type="ECO:0000256" key="1">
    <source>
        <dbReference type="ARBA" id="ARBA00022723"/>
    </source>
</evidence>
<keyword evidence="3" id="KW-0862">Zinc</keyword>
<dbReference type="PROSITE" id="PS50158">
    <property type="entry name" value="ZF_CCHC"/>
    <property type="match status" value="1"/>
</dbReference>
<evidence type="ECO:0000256" key="3">
    <source>
        <dbReference type="ARBA" id="ARBA00022833"/>
    </source>
</evidence>